<dbReference type="GO" id="GO:0050135">
    <property type="term" value="F:NADP+ nucleosidase activity"/>
    <property type="evidence" value="ECO:0007669"/>
    <property type="project" value="InterPro"/>
</dbReference>
<sequence>MARDYDTQLLESVAVRRRRLRDALLFGPQRTRRTFDENVGKILAGLCVAAVLCAGTVGWSFLRSRLDEQERAKAQEALAPAGATAPVPADWVGAQVNFGQLRAALGSAGVPSTLYVLPGQARPAPSRTSSYYMVARSKDGFTGGIVEYEQGTVAAEFPTEDEASRWLYGELVVKETPPHALTPQTERDAVRQGVALAADVRSKMSIGGGAAVTYALAQGRFVDQFGQESGSLLFPFGTSFAQRGLPPAARVGTIPGVPSNYQRYRVVRPFAVAASVSAPTARSPGGGVRFTVNAGLFPRPPALATIRWLLRNGYLERVSGTAIPR</sequence>
<evidence type="ECO:0000259" key="2">
    <source>
        <dbReference type="Pfam" id="PF14021"/>
    </source>
</evidence>
<reference evidence="3 4" key="1">
    <citation type="submission" date="2019-11" db="EMBL/GenBank/DDBJ databases">
        <authorList>
            <person name="Cao P."/>
        </authorList>
    </citation>
    <scope>NUCLEOTIDE SEQUENCE [LARGE SCALE GENOMIC DNA]</scope>
    <source>
        <strain evidence="3 4">NEAU-AAG5</strain>
    </source>
</reference>
<dbReference type="Pfam" id="PF14021">
    <property type="entry name" value="TNT"/>
    <property type="match status" value="1"/>
</dbReference>
<keyword evidence="4" id="KW-1185">Reference proteome</keyword>
<gene>
    <name evidence="3" type="ORF">GNZ18_28030</name>
</gene>
<evidence type="ECO:0000313" key="3">
    <source>
        <dbReference type="EMBL" id="MUN40419.1"/>
    </source>
</evidence>
<dbReference type="PANTHER" id="PTHR42059:SF1">
    <property type="entry name" value="TNT DOMAIN-CONTAINING PROTEIN"/>
    <property type="match status" value="1"/>
</dbReference>
<organism evidence="3 4">
    <name type="scientific">Actinomadura litoris</name>
    <dbReference type="NCBI Taxonomy" id="2678616"/>
    <lineage>
        <taxon>Bacteria</taxon>
        <taxon>Bacillati</taxon>
        <taxon>Actinomycetota</taxon>
        <taxon>Actinomycetes</taxon>
        <taxon>Streptosporangiales</taxon>
        <taxon>Thermomonosporaceae</taxon>
        <taxon>Actinomadura</taxon>
    </lineage>
</organism>
<name>A0A7K1L7M5_9ACTN</name>
<dbReference type="PANTHER" id="PTHR42059">
    <property type="entry name" value="TNT DOMAIN-CONTAINING PROTEIN"/>
    <property type="match status" value="1"/>
</dbReference>
<feature type="transmembrane region" description="Helical" evidence="1">
    <location>
        <begin position="42"/>
        <end position="62"/>
    </location>
</feature>
<keyword evidence="1" id="KW-0472">Membrane</keyword>
<dbReference type="Proteomes" id="UP000432015">
    <property type="component" value="Unassembled WGS sequence"/>
</dbReference>
<comment type="caution">
    <text evidence="3">The sequence shown here is derived from an EMBL/GenBank/DDBJ whole genome shotgun (WGS) entry which is preliminary data.</text>
</comment>
<feature type="domain" description="TNT" evidence="2">
    <location>
        <begin position="216"/>
        <end position="318"/>
    </location>
</feature>
<keyword evidence="1" id="KW-1133">Transmembrane helix</keyword>
<accession>A0A7K1L7M5</accession>
<dbReference type="EMBL" id="WOFH01000011">
    <property type="protein sequence ID" value="MUN40419.1"/>
    <property type="molecule type" value="Genomic_DNA"/>
</dbReference>
<keyword evidence="1" id="KW-0812">Transmembrane</keyword>
<dbReference type="AlphaFoldDB" id="A0A7K1L7M5"/>
<evidence type="ECO:0000313" key="4">
    <source>
        <dbReference type="Proteomes" id="UP000432015"/>
    </source>
</evidence>
<protein>
    <submittedName>
        <fullName evidence="3">DUF4237 domain-containing protein</fullName>
    </submittedName>
</protein>
<dbReference type="InterPro" id="IPR053024">
    <property type="entry name" value="Fungal_surface_NADase"/>
</dbReference>
<dbReference type="InterPro" id="IPR025331">
    <property type="entry name" value="TNT"/>
</dbReference>
<evidence type="ECO:0000256" key="1">
    <source>
        <dbReference type="SAM" id="Phobius"/>
    </source>
</evidence>
<proteinExistence type="predicted"/>